<protein>
    <recommendedName>
        <fullName evidence="1">SCP domain-containing protein</fullName>
    </recommendedName>
</protein>
<dbReference type="PANTHER" id="PTHR31157">
    <property type="entry name" value="SCP DOMAIN-CONTAINING PROTEIN"/>
    <property type="match status" value="1"/>
</dbReference>
<organism evidence="2 3">
    <name type="scientific">Leeuwenhoekiella aestuarii</name>
    <dbReference type="NCBI Taxonomy" id="2249426"/>
    <lineage>
        <taxon>Bacteria</taxon>
        <taxon>Pseudomonadati</taxon>
        <taxon>Bacteroidota</taxon>
        <taxon>Flavobacteriia</taxon>
        <taxon>Flavobacteriales</taxon>
        <taxon>Flavobacteriaceae</taxon>
        <taxon>Leeuwenhoekiella</taxon>
    </lineage>
</organism>
<keyword evidence="3" id="KW-1185">Reference proteome</keyword>
<comment type="caution">
    <text evidence="2">The sequence shown here is derived from an EMBL/GenBank/DDBJ whole genome shotgun (WGS) entry which is preliminary data.</text>
</comment>
<dbReference type="AlphaFoldDB" id="A0A4Q0NYP5"/>
<dbReference type="CDD" id="cd05379">
    <property type="entry name" value="CAP_bacterial"/>
    <property type="match status" value="1"/>
</dbReference>
<sequence length="182" mass="20400">MKYPTYVCINITHKPQIMRTFTTTLMALTFAVFLTSCSQDEELMQTEEATLELSADLTVEETFAKEILAEVNVYRASIGLTELRANSDSKVKATEHTKYMATKGKISHDYFLERSDYLKAKGAGRVSENVAYGYRSAAEVVSAWLKSEGHKEAIEGNFTHSGISVVKDERGIAFFTQIFITK</sequence>
<dbReference type="InterPro" id="IPR014044">
    <property type="entry name" value="CAP_dom"/>
</dbReference>
<dbReference type="Proteomes" id="UP000289821">
    <property type="component" value="Unassembled WGS sequence"/>
</dbReference>
<dbReference type="InterPro" id="IPR035940">
    <property type="entry name" value="CAP_sf"/>
</dbReference>
<dbReference type="PANTHER" id="PTHR31157:SF1">
    <property type="entry name" value="SCP DOMAIN-CONTAINING PROTEIN"/>
    <property type="match status" value="1"/>
</dbReference>
<reference evidence="2 3" key="1">
    <citation type="submission" date="2018-07" db="EMBL/GenBank/DDBJ databases">
        <title>Leeuwenhoekiella genomics.</title>
        <authorList>
            <person name="Tahon G."/>
            <person name="Willems A."/>
        </authorList>
    </citation>
    <scope>NUCLEOTIDE SEQUENCE [LARGE SCALE GENOMIC DNA]</scope>
    <source>
        <strain evidence="2 3">R-50232</strain>
    </source>
</reference>
<evidence type="ECO:0000313" key="2">
    <source>
        <dbReference type="EMBL" id="RXG18063.1"/>
    </source>
</evidence>
<evidence type="ECO:0000259" key="1">
    <source>
        <dbReference type="Pfam" id="PF00188"/>
    </source>
</evidence>
<gene>
    <name evidence="2" type="ORF">DSM04_101251</name>
</gene>
<dbReference type="Gene3D" id="3.40.33.10">
    <property type="entry name" value="CAP"/>
    <property type="match status" value="1"/>
</dbReference>
<proteinExistence type="predicted"/>
<dbReference type="Pfam" id="PF00188">
    <property type="entry name" value="CAP"/>
    <property type="match status" value="1"/>
</dbReference>
<feature type="domain" description="SCP" evidence="1">
    <location>
        <begin position="68"/>
        <end position="179"/>
    </location>
</feature>
<accession>A0A4Q0NYP5</accession>
<evidence type="ECO:0000313" key="3">
    <source>
        <dbReference type="Proteomes" id="UP000289821"/>
    </source>
</evidence>
<name>A0A4Q0NYP5_9FLAO</name>
<dbReference type="EMBL" id="QOVI01000001">
    <property type="protein sequence ID" value="RXG18063.1"/>
    <property type="molecule type" value="Genomic_DNA"/>
</dbReference>
<dbReference type="SUPFAM" id="SSF55797">
    <property type="entry name" value="PR-1-like"/>
    <property type="match status" value="1"/>
</dbReference>